<feature type="domain" description="Sushi" evidence="12">
    <location>
        <begin position="91"/>
        <end position="149"/>
    </location>
</feature>
<comment type="caution">
    <text evidence="10">Lacks conserved residue(s) required for the propagation of feature annotation.</text>
</comment>
<keyword evidence="3 10" id="KW-0768">Sushi</keyword>
<feature type="domain" description="Sushi" evidence="12">
    <location>
        <begin position="150"/>
        <end position="207"/>
    </location>
</feature>
<comment type="subcellular location">
    <subcellularLocation>
        <location evidence="1">Virion</location>
    </subcellularLocation>
</comment>
<dbReference type="InterPro" id="IPR035976">
    <property type="entry name" value="Sushi/SCR/CCP_sf"/>
</dbReference>
<dbReference type="PROSITE" id="PS50923">
    <property type="entry name" value="SUSHI"/>
    <property type="match status" value="2"/>
</dbReference>
<feature type="disulfide bond" evidence="10">
    <location>
        <begin position="178"/>
        <end position="205"/>
    </location>
</feature>
<sequence length="257" mass="29096">MFPELQRIFPALCLCGVLFLLQSLPVLCEVCCPVPDLKNGRITTLRKKGLASNCEYFHGDSLWYSCGGRRNVEASCQGDGTWSPETPTCVESCAYPPLIAHGRVIQMPSYFFQPKEVKYECDEGYTLDGEATLSCSSSRWSAPAPQCKALCPKPEIEHGKVFGDKDQFVEYANVTIECTSGYTVVGPQNITCLENRTWYPEVPKCERQFPPGSEKVLGDRKLMPCLPRLEDVRMAREMYKLSLEIERLEREREKARK</sequence>
<dbReference type="Gene3D" id="1.20.5.3730">
    <property type="match status" value="1"/>
</dbReference>
<dbReference type="SUPFAM" id="SSF57535">
    <property type="entry name" value="Complement control module/SCR domain"/>
    <property type="match status" value="3"/>
</dbReference>
<keyword evidence="7" id="KW-0180">Complement pathway</keyword>
<dbReference type="GO" id="GO:0045087">
    <property type="term" value="P:innate immune response"/>
    <property type="evidence" value="ECO:0007669"/>
    <property type="project" value="UniProtKB-KW"/>
</dbReference>
<comment type="caution">
    <text evidence="13">The sequence shown here is derived from an EMBL/GenBank/DDBJ whole genome shotgun (WGS) entry which is preliminary data.</text>
</comment>
<protein>
    <recommendedName>
        <fullName evidence="12">Sushi domain-containing protein</fullName>
    </recommendedName>
</protein>
<feature type="signal peptide" evidence="11">
    <location>
        <begin position="1"/>
        <end position="28"/>
    </location>
</feature>
<dbReference type="PANTHER" id="PTHR45785:SF2">
    <property type="entry name" value="COMPLEMENT FACTOR H-RELATED"/>
    <property type="match status" value="1"/>
</dbReference>
<keyword evidence="2" id="KW-0399">Innate immunity</keyword>
<dbReference type="SMART" id="SM00032">
    <property type="entry name" value="CCP"/>
    <property type="match status" value="3"/>
</dbReference>
<dbReference type="Gene3D" id="2.10.70.10">
    <property type="entry name" value="Complement Module, domain 1"/>
    <property type="match status" value="3"/>
</dbReference>
<keyword evidence="5" id="KW-0677">Repeat</keyword>
<gene>
    <name evidence="13" type="ORF">HJG60_009520</name>
</gene>
<organism evidence="13 14">
    <name type="scientific">Phyllostomus discolor</name>
    <name type="common">pale spear-nosed bat</name>
    <dbReference type="NCBI Taxonomy" id="89673"/>
    <lineage>
        <taxon>Eukaryota</taxon>
        <taxon>Metazoa</taxon>
        <taxon>Chordata</taxon>
        <taxon>Craniata</taxon>
        <taxon>Vertebrata</taxon>
        <taxon>Euteleostomi</taxon>
        <taxon>Mammalia</taxon>
        <taxon>Eutheria</taxon>
        <taxon>Laurasiatheria</taxon>
        <taxon>Chiroptera</taxon>
        <taxon>Yangochiroptera</taxon>
        <taxon>Phyllostomidae</taxon>
        <taxon>Phyllostominae</taxon>
        <taxon>Phyllostomus</taxon>
    </lineage>
</organism>
<evidence type="ECO:0000256" key="5">
    <source>
        <dbReference type="ARBA" id="ARBA00022737"/>
    </source>
</evidence>
<dbReference type="PANTHER" id="PTHR45785">
    <property type="entry name" value="COMPLEMENT FACTOR H-RELATED"/>
    <property type="match status" value="1"/>
</dbReference>
<evidence type="ECO:0000259" key="12">
    <source>
        <dbReference type="PROSITE" id="PS50923"/>
    </source>
</evidence>
<keyword evidence="4 11" id="KW-0732">Signal</keyword>
<keyword evidence="6" id="KW-0391">Immunity</keyword>
<dbReference type="AlphaFoldDB" id="A0A833Y986"/>
<evidence type="ECO:0000256" key="2">
    <source>
        <dbReference type="ARBA" id="ARBA00022588"/>
    </source>
</evidence>
<evidence type="ECO:0000313" key="13">
    <source>
        <dbReference type="EMBL" id="KAF6075123.1"/>
    </source>
</evidence>
<evidence type="ECO:0000256" key="8">
    <source>
        <dbReference type="ARBA" id="ARBA00023157"/>
    </source>
</evidence>
<dbReference type="Pfam" id="PF00084">
    <property type="entry name" value="Sushi"/>
    <property type="match status" value="3"/>
</dbReference>
<dbReference type="FunFam" id="2.10.70.10:FF:000014">
    <property type="entry name" value="Membrane cofactor protein"/>
    <property type="match status" value="1"/>
</dbReference>
<evidence type="ECO:0000256" key="11">
    <source>
        <dbReference type="SAM" id="SignalP"/>
    </source>
</evidence>
<dbReference type="InterPro" id="IPR051503">
    <property type="entry name" value="ComplSys_Reg/VirEntry_Med"/>
</dbReference>
<proteinExistence type="predicted"/>
<evidence type="ECO:0000313" key="14">
    <source>
        <dbReference type="Proteomes" id="UP000664940"/>
    </source>
</evidence>
<dbReference type="Pfam" id="PF18453">
    <property type="entry name" value="C4bp_oligo"/>
    <property type="match status" value="1"/>
</dbReference>
<accession>A0A833Y986</accession>
<evidence type="ECO:0000256" key="9">
    <source>
        <dbReference type="ARBA" id="ARBA00023180"/>
    </source>
</evidence>
<evidence type="ECO:0000256" key="6">
    <source>
        <dbReference type="ARBA" id="ARBA00022859"/>
    </source>
</evidence>
<evidence type="ECO:0000256" key="3">
    <source>
        <dbReference type="ARBA" id="ARBA00022659"/>
    </source>
</evidence>
<dbReference type="GO" id="GO:0006958">
    <property type="term" value="P:complement activation, classical pathway"/>
    <property type="evidence" value="ECO:0007669"/>
    <property type="project" value="UniProtKB-KW"/>
</dbReference>
<dbReference type="EMBL" id="JABVXQ010000015">
    <property type="protein sequence ID" value="KAF6075123.1"/>
    <property type="molecule type" value="Genomic_DNA"/>
</dbReference>
<dbReference type="FunFam" id="2.10.70.10:FF:000070">
    <property type="entry name" value="Complement C3d receptor 2"/>
    <property type="match status" value="1"/>
</dbReference>
<reference evidence="13 14" key="1">
    <citation type="journal article" date="2020" name="Nature">
        <title>Six reference-quality genomes reveal evolution of bat adaptations.</title>
        <authorList>
            <person name="Jebb D."/>
            <person name="Huang Z."/>
            <person name="Pippel M."/>
            <person name="Hughes G.M."/>
            <person name="Lavrichenko K."/>
            <person name="Devanna P."/>
            <person name="Winkler S."/>
            <person name="Jermiin L.S."/>
            <person name="Skirmuntt E.C."/>
            <person name="Katzourakis A."/>
            <person name="Burkitt-Gray L."/>
            <person name="Ray D.A."/>
            <person name="Sullivan K.A.M."/>
            <person name="Roscito J.G."/>
            <person name="Kirilenko B.M."/>
            <person name="Davalos L.M."/>
            <person name="Corthals A.P."/>
            <person name="Power M.L."/>
            <person name="Jones G."/>
            <person name="Ransome R.D."/>
            <person name="Dechmann D.K.N."/>
            <person name="Locatelli A.G."/>
            <person name="Puechmaille S.J."/>
            <person name="Fedrigo O."/>
            <person name="Jarvis E.D."/>
            <person name="Hiller M."/>
            <person name="Vernes S.C."/>
            <person name="Myers E.W."/>
            <person name="Teeling E.C."/>
        </authorList>
    </citation>
    <scope>NUCLEOTIDE SEQUENCE [LARGE SCALE GENOMIC DNA]</scope>
    <source>
        <strain evidence="13">Bat1K_MPI-CBG_1</strain>
    </source>
</reference>
<keyword evidence="8 10" id="KW-1015">Disulfide bond</keyword>
<evidence type="ECO:0000256" key="7">
    <source>
        <dbReference type="ARBA" id="ARBA00022875"/>
    </source>
</evidence>
<dbReference type="Proteomes" id="UP000664940">
    <property type="component" value="Unassembled WGS sequence"/>
</dbReference>
<dbReference type="InterPro" id="IPR040514">
    <property type="entry name" value="C4bp_oligo"/>
</dbReference>
<name>A0A833Y986_9CHIR</name>
<dbReference type="CDD" id="cd00033">
    <property type="entry name" value="CCP"/>
    <property type="match status" value="3"/>
</dbReference>
<feature type="chain" id="PRO_5032722067" description="Sushi domain-containing protein" evidence="11">
    <location>
        <begin position="29"/>
        <end position="257"/>
    </location>
</feature>
<dbReference type="InterPro" id="IPR000436">
    <property type="entry name" value="Sushi_SCR_CCP_dom"/>
</dbReference>
<evidence type="ECO:0000256" key="4">
    <source>
        <dbReference type="ARBA" id="ARBA00022729"/>
    </source>
</evidence>
<evidence type="ECO:0000256" key="1">
    <source>
        <dbReference type="ARBA" id="ARBA00004328"/>
    </source>
</evidence>
<evidence type="ECO:0000256" key="10">
    <source>
        <dbReference type="PROSITE-ProRule" id="PRU00302"/>
    </source>
</evidence>
<keyword evidence="9" id="KW-0325">Glycoprotein</keyword>